<feature type="compositionally biased region" description="Basic and acidic residues" evidence="8">
    <location>
        <begin position="89"/>
        <end position="105"/>
    </location>
</feature>
<feature type="compositionally biased region" description="Polar residues" evidence="8">
    <location>
        <begin position="50"/>
        <end position="72"/>
    </location>
</feature>
<evidence type="ECO:0000256" key="2">
    <source>
        <dbReference type="ARBA" id="ARBA00006175"/>
    </source>
</evidence>
<dbReference type="PROSITE" id="PS00221">
    <property type="entry name" value="MIP"/>
    <property type="match status" value="1"/>
</dbReference>
<sequence>MSEEQDLGDGHSYFSRPIQTPSVNESMNTRTRSYWTPLHSQSRPGPMNRGTGSQWTATRSHFTQRPSHQPTHSLAGPPEQDSNSVYVHPDYHKMNPEYGKDEEKPLWGLAKPLPRVVRPGMRRHDGGGVTSAYSPGQKGESEPVPELGVTPSRGGDGQSQSQERSGSQGTGPDDTVVHEEINGPDAEGRVSRPVQDEVTEDANKGYMPTTEYFNRWSITTVAILIGLCATLAVSTGGSNAGNKFSVYWAWGLSITVGIYIAGGISGGHLNPAISIALWLYRGFPGRQCAYYVIAQILGALTAAGLAYCIYYDSIRASDPGVSLGANGLGFYTEPLTHVLNVTAFFNEFLAAAILICTIFAMGDDTNAPPGAGMHSFIIGLVIFVLAIGFGYNTGGCFNPARDLGPRLVALMAGYGGYTFTEHRGWWFWGAWLATISGALVGGAMYDIFIFIGGESPINYPRTRRHRAKLKKEAKWRRRLHLGEDRLPSIEEGLKELDN</sequence>
<dbReference type="EMBL" id="ML742035">
    <property type="protein sequence ID" value="KAE8153812.1"/>
    <property type="molecule type" value="Genomic_DNA"/>
</dbReference>
<organism evidence="10 11">
    <name type="scientific">Aspergillus avenaceus</name>
    <dbReference type="NCBI Taxonomy" id="36643"/>
    <lineage>
        <taxon>Eukaryota</taxon>
        <taxon>Fungi</taxon>
        <taxon>Dikarya</taxon>
        <taxon>Ascomycota</taxon>
        <taxon>Pezizomycotina</taxon>
        <taxon>Eurotiomycetes</taxon>
        <taxon>Eurotiomycetidae</taxon>
        <taxon>Eurotiales</taxon>
        <taxon>Aspergillaceae</taxon>
        <taxon>Aspergillus</taxon>
        <taxon>Aspergillus subgen. Circumdati</taxon>
    </lineage>
</organism>
<evidence type="ECO:0000256" key="3">
    <source>
        <dbReference type="ARBA" id="ARBA00022448"/>
    </source>
</evidence>
<keyword evidence="11" id="KW-1185">Reference proteome</keyword>
<keyword evidence="4 7" id="KW-0812">Transmembrane</keyword>
<feature type="transmembrane region" description="Helical" evidence="9">
    <location>
        <begin position="425"/>
        <end position="451"/>
    </location>
</feature>
<comment type="subcellular location">
    <subcellularLocation>
        <location evidence="1">Membrane</location>
        <topology evidence="1">Multi-pass membrane protein</topology>
    </subcellularLocation>
</comment>
<evidence type="ECO:0000256" key="1">
    <source>
        <dbReference type="ARBA" id="ARBA00004141"/>
    </source>
</evidence>
<keyword evidence="6 9" id="KW-0472">Membrane</keyword>
<dbReference type="Gene3D" id="1.20.1080.10">
    <property type="entry name" value="Glycerol uptake facilitator protein"/>
    <property type="match status" value="1"/>
</dbReference>
<comment type="similarity">
    <text evidence="2 7">Belongs to the MIP/aquaporin (TC 1.A.8) family.</text>
</comment>
<feature type="transmembrane region" description="Helical" evidence="9">
    <location>
        <begin position="338"/>
        <end position="361"/>
    </location>
</feature>
<feature type="compositionally biased region" description="Basic and acidic residues" evidence="8">
    <location>
        <begin position="175"/>
        <end position="190"/>
    </location>
</feature>
<feature type="transmembrane region" description="Helical" evidence="9">
    <location>
        <begin position="403"/>
        <end position="419"/>
    </location>
</feature>
<dbReference type="InterPro" id="IPR050363">
    <property type="entry name" value="MIP/Aquaporin"/>
</dbReference>
<protein>
    <submittedName>
        <fullName evidence="10">Aquaporin-like protein</fullName>
    </submittedName>
</protein>
<feature type="transmembrane region" description="Helical" evidence="9">
    <location>
        <begin position="216"/>
        <end position="234"/>
    </location>
</feature>
<evidence type="ECO:0000313" key="11">
    <source>
        <dbReference type="Proteomes" id="UP000325780"/>
    </source>
</evidence>
<feature type="transmembrane region" description="Helical" evidence="9">
    <location>
        <begin position="289"/>
        <end position="310"/>
    </location>
</feature>
<dbReference type="CDD" id="cd00333">
    <property type="entry name" value="MIP"/>
    <property type="match status" value="1"/>
</dbReference>
<feature type="transmembrane region" description="Helical" evidence="9">
    <location>
        <begin position="373"/>
        <end position="391"/>
    </location>
</feature>
<name>A0A5N6U5G5_ASPAV</name>
<dbReference type="PANTHER" id="PTHR43829:SF24">
    <property type="entry name" value="MIP AQUAPORIN (EUROFUNG)"/>
    <property type="match status" value="1"/>
</dbReference>
<dbReference type="InterPro" id="IPR000425">
    <property type="entry name" value="MIP"/>
</dbReference>
<evidence type="ECO:0000256" key="5">
    <source>
        <dbReference type="ARBA" id="ARBA00022989"/>
    </source>
</evidence>
<dbReference type="AlphaFoldDB" id="A0A5N6U5G5"/>
<dbReference type="SUPFAM" id="SSF81338">
    <property type="entry name" value="Aquaporin-like"/>
    <property type="match status" value="1"/>
</dbReference>
<dbReference type="GO" id="GO:0015254">
    <property type="term" value="F:glycerol channel activity"/>
    <property type="evidence" value="ECO:0007669"/>
    <property type="project" value="TreeGrafter"/>
</dbReference>
<feature type="transmembrane region" description="Helical" evidence="9">
    <location>
        <begin position="246"/>
        <end position="269"/>
    </location>
</feature>
<accession>A0A5N6U5G5</accession>
<keyword evidence="5 9" id="KW-1133">Transmembrane helix</keyword>
<reference evidence="10 11" key="1">
    <citation type="submission" date="2019-04" db="EMBL/GenBank/DDBJ databases">
        <title>Friends and foes A comparative genomics study of 23 Aspergillus species from section Flavi.</title>
        <authorList>
            <consortium name="DOE Joint Genome Institute"/>
            <person name="Kjaerbolling I."/>
            <person name="Vesth T."/>
            <person name="Frisvad J.C."/>
            <person name="Nybo J.L."/>
            <person name="Theobald S."/>
            <person name="Kildgaard S."/>
            <person name="Isbrandt T."/>
            <person name="Kuo A."/>
            <person name="Sato A."/>
            <person name="Lyhne E.K."/>
            <person name="Kogle M.E."/>
            <person name="Wiebenga A."/>
            <person name="Kun R.S."/>
            <person name="Lubbers R.J."/>
            <person name="Makela M.R."/>
            <person name="Barry K."/>
            <person name="Chovatia M."/>
            <person name="Clum A."/>
            <person name="Daum C."/>
            <person name="Haridas S."/>
            <person name="He G."/>
            <person name="LaButti K."/>
            <person name="Lipzen A."/>
            <person name="Mondo S."/>
            <person name="Riley R."/>
            <person name="Salamov A."/>
            <person name="Simmons B.A."/>
            <person name="Magnuson J.K."/>
            <person name="Henrissat B."/>
            <person name="Mortensen U.H."/>
            <person name="Larsen T.O."/>
            <person name="Devries R.P."/>
            <person name="Grigoriev I.V."/>
            <person name="Machida M."/>
            <person name="Baker S.E."/>
            <person name="Andersen M.R."/>
        </authorList>
    </citation>
    <scope>NUCLEOTIDE SEQUENCE [LARGE SCALE GENOMIC DNA]</scope>
    <source>
        <strain evidence="10 11">IBT 18842</strain>
    </source>
</reference>
<feature type="region of interest" description="Disordered" evidence="8">
    <location>
        <begin position="1"/>
        <end position="203"/>
    </location>
</feature>
<evidence type="ECO:0000256" key="4">
    <source>
        <dbReference type="ARBA" id="ARBA00022692"/>
    </source>
</evidence>
<dbReference type="Pfam" id="PF00230">
    <property type="entry name" value="MIP"/>
    <property type="match status" value="1"/>
</dbReference>
<dbReference type="InterPro" id="IPR023271">
    <property type="entry name" value="Aquaporin-like"/>
</dbReference>
<feature type="compositionally biased region" description="Polar residues" evidence="8">
    <location>
        <begin position="17"/>
        <end position="43"/>
    </location>
</feature>
<evidence type="ECO:0000256" key="9">
    <source>
        <dbReference type="SAM" id="Phobius"/>
    </source>
</evidence>
<dbReference type="Proteomes" id="UP000325780">
    <property type="component" value="Unassembled WGS sequence"/>
</dbReference>
<dbReference type="GO" id="GO:0005886">
    <property type="term" value="C:plasma membrane"/>
    <property type="evidence" value="ECO:0007669"/>
    <property type="project" value="TreeGrafter"/>
</dbReference>
<evidence type="ECO:0000313" key="10">
    <source>
        <dbReference type="EMBL" id="KAE8153812.1"/>
    </source>
</evidence>
<evidence type="ECO:0000256" key="8">
    <source>
        <dbReference type="SAM" id="MobiDB-lite"/>
    </source>
</evidence>
<dbReference type="InterPro" id="IPR022357">
    <property type="entry name" value="MIP_CS"/>
</dbReference>
<dbReference type="GO" id="GO:0015250">
    <property type="term" value="F:water channel activity"/>
    <property type="evidence" value="ECO:0007669"/>
    <property type="project" value="TreeGrafter"/>
</dbReference>
<dbReference type="PANTHER" id="PTHR43829">
    <property type="entry name" value="AQUAPORIN OR AQUAGLYCEROPORIN RELATED"/>
    <property type="match status" value="1"/>
</dbReference>
<dbReference type="OrthoDB" id="3222at2759"/>
<feature type="compositionally biased region" description="Low complexity" evidence="8">
    <location>
        <begin position="158"/>
        <end position="167"/>
    </location>
</feature>
<keyword evidence="3 7" id="KW-0813">Transport</keyword>
<evidence type="ECO:0000256" key="7">
    <source>
        <dbReference type="RuleBase" id="RU000477"/>
    </source>
</evidence>
<dbReference type="PRINTS" id="PR00783">
    <property type="entry name" value="MINTRINSICP"/>
</dbReference>
<evidence type="ECO:0000256" key="6">
    <source>
        <dbReference type="ARBA" id="ARBA00023136"/>
    </source>
</evidence>
<dbReference type="NCBIfam" id="TIGR00861">
    <property type="entry name" value="MIP"/>
    <property type="match status" value="1"/>
</dbReference>
<gene>
    <name evidence="10" type="ORF">BDV25DRAFT_127007</name>
</gene>
<proteinExistence type="inferred from homology"/>